<evidence type="ECO:0000313" key="3">
    <source>
        <dbReference type="Proteomes" id="UP000177622"/>
    </source>
</evidence>
<dbReference type="EMBL" id="LXJU01000035">
    <property type="protein sequence ID" value="OGE47872.1"/>
    <property type="molecule type" value="Genomic_DNA"/>
</dbReference>
<dbReference type="OrthoDB" id="307488at2759"/>
<sequence>MSRTRQPMSNALQTTTESFRDSSMAGVPATLRLRAEEAPTNTREETSASRRIRWSEDVVDNEGMGKKSSKALSMLHLPQSPAATLMMTVLNEQITLATHTGEDGNLMVNTTTHLTQTRMRVAQITERRNRSAESQVQMPMRKCPNHPRPIRGVLEYLNLIAGAGGNETPRTTHDLSACTLPKIIHFTYAPQLQRVYGICTTLGQIPLSGDMQEYKWHDQEGRDEDLF</sequence>
<gene>
    <name evidence="2" type="ORF">PENARI_c035G00209</name>
</gene>
<feature type="compositionally biased region" description="Polar residues" evidence="1">
    <location>
        <begin position="1"/>
        <end position="17"/>
    </location>
</feature>
<keyword evidence="3" id="KW-1185">Reference proteome</keyword>
<dbReference type="Proteomes" id="UP000177622">
    <property type="component" value="Unassembled WGS sequence"/>
</dbReference>
<dbReference type="RefSeq" id="XP_022483329.1">
    <property type="nucleotide sequence ID" value="XM_022636755.1"/>
</dbReference>
<dbReference type="GeneID" id="34581489"/>
<evidence type="ECO:0000256" key="1">
    <source>
        <dbReference type="SAM" id="MobiDB-lite"/>
    </source>
</evidence>
<evidence type="ECO:0000313" key="2">
    <source>
        <dbReference type="EMBL" id="OGE47872.1"/>
    </source>
</evidence>
<organism evidence="2 3">
    <name type="scientific">Penicillium arizonense</name>
    <dbReference type="NCBI Taxonomy" id="1835702"/>
    <lineage>
        <taxon>Eukaryota</taxon>
        <taxon>Fungi</taxon>
        <taxon>Dikarya</taxon>
        <taxon>Ascomycota</taxon>
        <taxon>Pezizomycotina</taxon>
        <taxon>Eurotiomycetes</taxon>
        <taxon>Eurotiomycetidae</taxon>
        <taxon>Eurotiales</taxon>
        <taxon>Aspergillaceae</taxon>
        <taxon>Penicillium</taxon>
    </lineage>
</organism>
<dbReference type="STRING" id="1835702.A0A1F5L3U4"/>
<dbReference type="InterPro" id="IPR011107">
    <property type="entry name" value="PPI_Ypi1"/>
</dbReference>
<name>A0A1F5L3U4_PENAI</name>
<dbReference type="Pfam" id="PF07491">
    <property type="entry name" value="PPI_Ypi1"/>
    <property type="match status" value="1"/>
</dbReference>
<proteinExistence type="predicted"/>
<comment type="caution">
    <text evidence="2">The sequence shown here is derived from an EMBL/GenBank/DDBJ whole genome shotgun (WGS) entry which is preliminary data.</text>
</comment>
<feature type="region of interest" description="Disordered" evidence="1">
    <location>
        <begin position="1"/>
        <end position="24"/>
    </location>
</feature>
<reference evidence="2 3" key="1">
    <citation type="journal article" date="2016" name="Sci. Rep.">
        <title>Penicillium arizonense, a new, genome sequenced fungal species, reveals a high chemical diversity in secreted metabolites.</title>
        <authorList>
            <person name="Grijseels S."/>
            <person name="Nielsen J.C."/>
            <person name="Randelovic M."/>
            <person name="Nielsen J."/>
            <person name="Nielsen K.F."/>
            <person name="Workman M."/>
            <person name="Frisvad J.C."/>
        </authorList>
    </citation>
    <scope>NUCLEOTIDE SEQUENCE [LARGE SCALE GENOMIC DNA]</scope>
    <source>
        <strain evidence="2 3">CBS 141311</strain>
    </source>
</reference>
<dbReference type="GO" id="GO:0004865">
    <property type="term" value="F:protein serine/threonine phosphatase inhibitor activity"/>
    <property type="evidence" value="ECO:0007669"/>
    <property type="project" value="InterPro"/>
</dbReference>
<protein>
    <submittedName>
        <fullName evidence="2">Uncharacterized protein</fullName>
    </submittedName>
</protein>
<accession>A0A1F5L3U4</accession>
<dbReference type="AlphaFoldDB" id="A0A1F5L3U4"/>